<dbReference type="AlphaFoldDB" id="A0A835M8R1"/>
<dbReference type="EMBL" id="JADFTS010000001">
    <property type="protein sequence ID" value="KAF9623470.1"/>
    <property type="molecule type" value="Genomic_DNA"/>
</dbReference>
<reference evidence="1 2" key="1">
    <citation type="submission" date="2020-10" db="EMBL/GenBank/DDBJ databases">
        <title>The Coptis chinensis genome and diversification of protoberbering-type alkaloids.</title>
        <authorList>
            <person name="Wang B."/>
            <person name="Shu S."/>
            <person name="Song C."/>
            <person name="Liu Y."/>
        </authorList>
    </citation>
    <scope>NUCLEOTIDE SEQUENCE [LARGE SCALE GENOMIC DNA]</scope>
    <source>
        <strain evidence="1">HL-2020</strain>
        <tissue evidence="1">Leaf</tissue>
    </source>
</reference>
<protein>
    <submittedName>
        <fullName evidence="1">Uncharacterized protein</fullName>
    </submittedName>
</protein>
<dbReference type="OrthoDB" id="764584at2759"/>
<accession>A0A835M8R1</accession>
<evidence type="ECO:0000313" key="2">
    <source>
        <dbReference type="Proteomes" id="UP000631114"/>
    </source>
</evidence>
<comment type="caution">
    <text evidence="1">The sequence shown here is derived from an EMBL/GenBank/DDBJ whole genome shotgun (WGS) entry which is preliminary data.</text>
</comment>
<organism evidence="1 2">
    <name type="scientific">Coptis chinensis</name>
    <dbReference type="NCBI Taxonomy" id="261450"/>
    <lineage>
        <taxon>Eukaryota</taxon>
        <taxon>Viridiplantae</taxon>
        <taxon>Streptophyta</taxon>
        <taxon>Embryophyta</taxon>
        <taxon>Tracheophyta</taxon>
        <taxon>Spermatophyta</taxon>
        <taxon>Magnoliopsida</taxon>
        <taxon>Ranunculales</taxon>
        <taxon>Ranunculaceae</taxon>
        <taxon>Coptidoideae</taxon>
        <taxon>Coptis</taxon>
    </lineage>
</organism>
<proteinExistence type="predicted"/>
<keyword evidence="2" id="KW-1185">Reference proteome</keyword>
<dbReference type="PANTHER" id="PTHR33702:SF16">
    <property type="match status" value="1"/>
</dbReference>
<gene>
    <name evidence="1" type="ORF">IFM89_003054</name>
</gene>
<dbReference type="Proteomes" id="UP000631114">
    <property type="component" value="Unassembled WGS sequence"/>
</dbReference>
<name>A0A835M8R1_9MAGN</name>
<sequence>MEITRGLKRYWRARRYQRLDGTITSKKNMQVARLGGKRKRSWRIRAIPKLKLRFKLVSPIKVLATLRDAYINMMIGLEGKVGVLNGTNFLHQKGLIQKE</sequence>
<evidence type="ECO:0000313" key="1">
    <source>
        <dbReference type="EMBL" id="KAF9623470.1"/>
    </source>
</evidence>
<dbReference type="PANTHER" id="PTHR33702">
    <property type="entry name" value="BNAA09G40010D PROTEIN"/>
    <property type="match status" value="1"/>
</dbReference>